<evidence type="ECO:0000313" key="4">
    <source>
        <dbReference type="Proteomes" id="UP000007842"/>
    </source>
</evidence>
<evidence type="ECO:0000259" key="2">
    <source>
        <dbReference type="Pfam" id="PF00171"/>
    </source>
</evidence>
<dbReference type="PATRIC" id="fig|1003195.29.peg.7115"/>
<gene>
    <name evidence="3" type="ordered locus">SCATT_p13170</name>
</gene>
<organism evidence="3 4">
    <name type="scientific">Streptantibioticus cattleyicolor (strain ATCC 35852 / DSM 46488 / JCM 4925 / NBRC 14057 / NRRL 8057)</name>
    <name type="common">Streptomyces cattleya</name>
    <dbReference type="NCBI Taxonomy" id="1003195"/>
    <lineage>
        <taxon>Bacteria</taxon>
        <taxon>Bacillati</taxon>
        <taxon>Actinomycetota</taxon>
        <taxon>Actinomycetes</taxon>
        <taxon>Kitasatosporales</taxon>
        <taxon>Streptomycetaceae</taxon>
        <taxon>Streptantibioticus</taxon>
    </lineage>
</organism>
<dbReference type="PANTHER" id="PTHR43353:SF5">
    <property type="entry name" value="SUCCINATE-SEMIALDEHYDE DEHYDROGENASE, MITOCHONDRIAL"/>
    <property type="match status" value="1"/>
</dbReference>
<dbReference type="InterPro" id="IPR016162">
    <property type="entry name" value="Ald_DH_N"/>
</dbReference>
<reference evidence="4" key="1">
    <citation type="submission" date="2011-12" db="EMBL/GenBank/DDBJ databases">
        <title>Complete genome sequence of Streptomyces cattleya strain DSM 46488.</title>
        <authorList>
            <person name="Ou H.-Y."/>
            <person name="Li P."/>
            <person name="Zhao C."/>
            <person name="O'Hagan D."/>
            <person name="Deng Z."/>
        </authorList>
    </citation>
    <scope>NUCLEOTIDE SEQUENCE [LARGE SCALE GENOMIC DNA]</scope>
    <source>
        <strain evidence="4">ATCC 35852 / DSM 46488 / JCM 4925 / NBRC 14057 / NRRL 8057</strain>
        <plasmid evidence="4">Plasmid pSCATT</plasmid>
    </source>
</reference>
<proteinExistence type="predicted"/>
<accession>G8XFP9</accession>
<dbReference type="PANTHER" id="PTHR43353">
    <property type="entry name" value="SUCCINATE-SEMIALDEHYDE DEHYDROGENASE, MITOCHONDRIAL"/>
    <property type="match status" value="1"/>
</dbReference>
<dbReference type="Gene3D" id="3.40.605.10">
    <property type="entry name" value="Aldehyde Dehydrogenase, Chain A, domain 1"/>
    <property type="match status" value="1"/>
</dbReference>
<keyword evidence="3" id="KW-0614">Plasmid</keyword>
<dbReference type="InterPro" id="IPR016163">
    <property type="entry name" value="Ald_DH_C"/>
</dbReference>
<geneLocation type="plasmid" evidence="3 4">
    <name>pSCATT</name>
</geneLocation>
<dbReference type="HOGENOM" id="CLU_576070_0_0_11"/>
<dbReference type="Gene3D" id="3.40.309.10">
    <property type="entry name" value="Aldehyde Dehydrogenase, Chain A, domain 2"/>
    <property type="match status" value="1"/>
</dbReference>
<feature type="domain" description="Aldehyde dehydrogenase" evidence="2">
    <location>
        <begin position="248"/>
        <end position="380"/>
    </location>
</feature>
<feature type="domain" description="Aldehyde dehydrogenase" evidence="2">
    <location>
        <begin position="39"/>
        <end position="209"/>
    </location>
</feature>
<evidence type="ECO:0000256" key="1">
    <source>
        <dbReference type="ARBA" id="ARBA00023002"/>
    </source>
</evidence>
<keyword evidence="4" id="KW-1185">Reference proteome</keyword>
<protein>
    <recommendedName>
        <fullName evidence="2">Aldehyde dehydrogenase domain-containing protein</fullName>
    </recommendedName>
</protein>
<dbReference type="EMBL" id="CP003229">
    <property type="protein sequence ID" value="AEW99510.1"/>
    <property type="molecule type" value="Genomic_DNA"/>
</dbReference>
<dbReference type="InterPro" id="IPR050740">
    <property type="entry name" value="Aldehyde_DH_Superfamily"/>
</dbReference>
<keyword evidence="1" id="KW-0560">Oxidoreductase</keyword>
<sequence length="424" mass="44311">MCPDPATARLLGGCAADALAFSGLGAAAGPDPPVTGVFSGRPLLSVPVSSAGEARAAVVRAREAAGRWSGVPADQRARWARRLRRAMACGADAFLAVLPESSGLGPPDAEAECRNADRVVRSLTAAVRPRRGGAGTAWWSADRPAVVFSRVDDARPLASLLEGVVPALLDGVAVVTEADRRSAVPALAVVAAARRAGLPRHVWQLVVRGPADADPSAVRAVLAEHADGPAPQCCRYGPGSPRHRPGLLVVRHDARVPDAVRGTLRACFARAGRPCSATPAVAVHDSVLPAFLEQLAYTAERFTPVTALPERRQRRAFSACAEAAVGVEVVWHRTVRDGAVPRVPYPLVLLGRATGSPPRTPVGPVASVVPFTAWAEALALARLTGPHLSVYTRAKASWLCPQLTGLAARRVHLNQPTEAGVPPR</sequence>
<dbReference type="KEGG" id="scy:SCATT_p13170"/>
<dbReference type="InterPro" id="IPR016161">
    <property type="entry name" value="Ald_DH/histidinol_DH"/>
</dbReference>
<name>G8XFP9_STREN</name>
<evidence type="ECO:0000313" key="3">
    <source>
        <dbReference type="EMBL" id="AEW99510.1"/>
    </source>
</evidence>
<dbReference type="Proteomes" id="UP000007842">
    <property type="component" value="Plasmid pSCATT"/>
</dbReference>
<dbReference type="Pfam" id="PF00171">
    <property type="entry name" value="Aldedh"/>
    <property type="match status" value="2"/>
</dbReference>
<dbReference type="SUPFAM" id="SSF53720">
    <property type="entry name" value="ALDH-like"/>
    <property type="match status" value="1"/>
</dbReference>
<dbReference type="AlphaFoldDB" id="G8XFP9"/>
<dbReference type="InterPro" id="IPR015590">
    <property type="entry name" value="Aldehyde_DH_dom"/>
</dbReference>
<dbReference type="GO" id="GO:0016620">
    <property type="term" value="F:oxidoreductase activity, acting on the aldehyde or oxo group of donors, NAD or NADP as acceptor"/>
    <property type="evidence" value="ECO:0007669"/>
    <property type="project" value="InterPro"/>
</dbReference>